<dbReference type="Gene3D" id="2.30.30.40">
    <property type="entry name" value="SH3 Domains"/>
    <property type="match status" value="1"/>
</dbReference>
<reference evidence="2" key="1">
    <citation type="journal article" date="2021" name="Antonie Van Leeuwenhoek">
        <title>Draft genome and description of Waterburya agarophytonicola gen. nov. sp. nov. (Pleurocapsales, Cyanobacteria): a seaweed symbiont.</title>
        <authorList>
            <person name="Bonthond G."/>
            <person name="Shalygin S."/>
            <person name="Bayer T."/>
            <person name="Weinberger F."/>
        </authorList>
    </citation>
    <scope>NUCLEOTIDE SEQUENCE</scope>
    <source>
        <strain evidence="2">KI4</strain>
    </source>
</reference>
<dbReference type="RefSeq" id="WP_229639403.1">
    <property type="nucleotide sequence ID" value="NZ_JADWDC010000008.1"/>
</dbReference>
<dbReference type="Pfam" id="PF01584">
    <property type="entry name" value="CheW"/>
    <property type="match status" value="1"/>
</dbReference>
<name>A0A964BPD1_9CYAN</name>
<dbReference type="SMART" id="SM00260">
    <property type="entry name" value="CheW"/>
    <property type="match status" value="1"/>
</dbReference>
<evidence type="ECO:0000313" key="3">
    <source>
        <dbReference type="Proteomes" id="UP000729733"/>
    </source>
</evidence>
<dbReference type="GO" id="GO:0006935">
    <property type="term" value="P:chemotaxis"/>
    <property type="evidence" value="ECO:0007669"/>
    <property type="project" value="InterPro"/>
</dbReference>
<evidence type="ECO:0000259" key="1">
    <source>
        <dbReference type="PROSITE" id="PS50851"/>
    </source>
</evidence>
<dbReference type="Gene3D" id="2.40.50.180">
    <property type="entry name" value="CheA-289, Domain 4"/>
    <property type="match status" value="1"/>
</dbReference>
<sequence length="158" mass="17714">MNQEYFSVALSPEESLAIPLPNMGKVVQIETIDICAVPGIADFWYGVVNFKGSLLWVLDSDRYFNLNNKKEPLLKKLTAVIIKQSYSENSRKIALVTPQLSGIISLKSEQLKPLPDNFELALKDCCSAYINLETKRTFILNPINLLQKLHQQSSLASA</sequence>
<organism evidence="2 3">
    <name type="scientific">Waterburya agarophytonicola KI4</name>
    <dbReference type="NCBI Taxonomy" id="2874699"/>
    <lineage>
        <taxon>Bacteria</taxon>
        <taxon>Bacillati</taxon>
        <taxon>Cyanobacteriota</taxon>
        <taxon>Cyanophyceae</taxon>
        <taxon>Pleurocapsales</taxon>
        <taxon>Hyellaceae</taxon>
        <taxon>Waterburya</taxon>
        <taxon>Waterburya agarophytonicola</taxon>
    </lineage>
</organism>
<dbReference type="AlphaFoldDB" id="A0A964BPD1"/>
<feature type="domain" description="CheW-like" evidence="1">
    <location>
        <begin position="2"/>
        <end position="151"/>
    </location>
</feature>
<accession>A0A964BPD1</accession>
<proteinExistence type="predicted"/>
<dbReference type="GO" id="GO:0007165">
    <property type="term" value="P:signal transduction"/>
    <property type="evidence" value="ECO:0007669"/>
    <property type="project" value="InterPro"/>
</dbReference>
<dbReference type="EMBL" id="JADWDC010000008">
    <property type="protein sequence ID" value="MCC0176361.1"/>
    <property type="molecule type" value="Genomic_DNA"/>
</dbReference>
<evidence type="ECO:0000313" key="2">
    <source>
        <dbReference type="EMBL" id="MCC0176361.1"/>
    </source>
</evidence>
<comment type="caution">
    <text evidence="2">The sequence shown here is derived from an EMBL/GenBank/DDBJ whole genome shotgun (WGS) entry which is preliminary data.</text>
</comment>
<dbReference type="Proteomes" id="UP000729733">
    <property type="component" value="Unassembled WGS sequence"/>
</dbReference>
<dbReference type="InterPro" id="IPR002545">
    <property type="entry name" value="CheW-lke_dom"/>
</dbReference>
<protein>
    <submittedName>
        <fullName evidence="2">CheW domain-containing protein</fullName>
    </submittedName>
</protein>
<dbReference type="PROSITE" id="PS50851">
    <property type="entry name" value="CHEW"/>
    <property type="match status" value="1"/>
</dbReference>
<keyword evidence="3" id="KW-1185">Reference proteome</keyword>
<gene>
    <name evidence="2" type="ORF">I4641_05140</name>
</gene>
<dbReference type="SUPFAM" id="SSF50341">
    <property type="entry name" value="CheW-like"/>
    <property type="match status" value="1"/>
</dbReference>
<dbReference type="InterPro" id="IPR036061">
    <property type="entry name" value="CheW-like_dom_sf"/>
</dbReference>